<feature type="transmembrane region" description="Helical" evidence="6">
    <location>
        <begin position="119"/>
        <end position="141"/>
    </location>
</feature>
<organism evidence="7 8">
    <name type="scientific">Vespula squamosa</name>
    <name type="common">Southern yellow jacket</name>
    <name type="synonym">Wasp</name>
    <dbReference type="NCBI Taxonomy" id="30214"/>
    <lineage>
        <taxon>Eukaryota</taxon>
        <taxon>Metazoa</taxon>
        <taxon>Ecdysozoa</taxon>
        <taxon>Arthropoda</taxon>
        <taxon>Hexapoda</taxon>
        <taxon>Insecta</taxon>
        <taxon>Pterygota</taxon>
        <taxon>Neoptera</taxon>
        <taxon>Endopterygota</taxon>
        <taxon>Hymenoptera</taxon>
        <taxon>Apocrita</taxon>
        <taxon>Aculeata</taxon>
        <taxon>Vespoidea</taxon>
        <taxon>Vespidae</taxon>
        <taxon>Vespinae</taxon>
        <taxon>Vespula</taxon>
    </lineage>
</organism>
<gene>
    <name evidence="7" type="ORF">V1478_009610</name>
</gene>
<protein>
    <submittedName>
        <fullName evidence="7">Solute carrier family 49 member 4-like isoform X1</fullName>
    </submittedName>
</protein>
<dbReference type="InterPro" id="IPR036259">
    <property type="entry name" value="MFS_trans_sf"/>
</dbReference>
<evidence type="ECO:0000256" key="4">
    <source>
        <dbReference type="ARBA" id="ARBA00023136"/>
    </source>
</evidence>
<comment type="subcellular location">
    <subcellularLocation>
        <location evidence="1">Membrane</location>
        <topology evidence="1">Multi-pass membrane protein</topology>
    </subcellularLocation>
</comment>
<dbReference type="Gene3D" id="1.20.1250.20">
    <property type="entry name" value="MFS general substrate transporter like domains"/>
    <property type="match status" value="1"/>
</dbReference>
<evidence type="ECO:0000313" key="7">
    <source>
        <dbReference type="EMBL" id="KAL2722747.1"/>
    </source>
</evidence>
<feature type="region of interest" description="Disordered" evidence="5">
    <location>
        <begin position="23"/>
        <end position="50"/>
    </location>
</feature>
<dbReference type="PANTHER" id="PTHR10924:SF27">
    <property type="entry name" value="SOLUTE CARRIER FAMILY 49 MEMBER 4"/>
    <property type="match status" value="1"/>
</dbReference>
<keyword evidence="3 6" id="KW-1133">Transmembrane helix</keyword>
<feature type="transmembrane region" description="Helical" evidence="6">
    <location>
        <begin position="539"/>
        <end position="558"/>
    </location>
</feature>
<feature type="transmembrane region" description="Helical" evidence="6">
    <location>
        <begin position="477"/>
        <end position="499"/>
    </location>
</feature>
<evidence type="ECO:0000256" key="1">
    <source>
        <dbReference type="ARBA" id="ARBA00004141"/>
    </source>
</evidence>
<feature type="transmembrane region" description="Helical" evidence="6">
    <location>
        <begin position="511"/>
        <end position="532"/>
    </location>
</feature>
<dbReference type="EMBL" id="JAUDFV010000141">
    <property type="protein sequence ID" value="KAL2722747.1"/>
    <property type="molecule type" value="Genomic_DNA"/>
</dbReference>
<keyword evidence="8" id="KW-1185">Reference proteome</keyword>
<keyword evidence="4 6" id="KW-0472">Membrane</keyword>
<evidence type="ECO:0000256" key="3">
    <source>
        <dbReference type="ARBA" id="ARBA00022989"/>
    </source>
</evidence>
<dbReference type="SUPFAM" id="SSF103473">
    <property type="entry name" value="MFS general substrate transporter"/>
    <property type="match status" value="2"/>
</dbReference>
<dbReference type="Proteomes" id="UP001607302">
    <property type="component" value="Unassembled WGS sequence"/>
</dbReference>
<feature type="transmembrane region" description="Helical" evidence="6">
    <location>
        <begin position="79"/>
        <end position="99"/>
    </location>
</feature>
<name>A0ABD2AQ48_VESSQ</name>
<dbReference type="PANTHER" id="PTHR10924">
    <property type="entry name" value="MAJOR FACILITATOR SUPERFAMILY PROTEIN-RELATED"/>
    <property type="match status" value="1"/>
</dbReference>
<evidence type="ECO:0000256" key="5">
    <source>
        <dbReference type="SAM" id="MobiDB-lite"/>
    </source>
</evidence>
<dbReference type="GO" id="GO:0016020">
    <property type="term" value="C:membrane"/>
    <property type="evidence" value="ECO:0007669"/>
    <property type="project" value="UniProtKB-SubCell"/>
</dbReference>
<comment type="caution">
    <text evidence="7">The sequence shown here is derived from an EMBL/GenBank/DDBJ whole genome shotgun (WGS) entry which is preliminary data.</text>
</comment>
<dbReference type="AlphaFoldDB" id="A0ABD2AQ48"/>
<evidence type="ECO:0000313" key="8">
    <source>
        <dbReference type="Proteomes" id="UP001607302"/>
    </source>
</evidence>
<feature type="transmembrane region" description="Helical" evidence="6">
    <location>
        <begin position="153"/>
        <end position="174"/>
    </location>
</feature>
<accession>A0ABD2AQ48</accession>
<evidence type="ECO:0000256" key="6">
    <source>
        <dbReference type="SAM" id="Phobius"/>
    </source>
</evidence>
<feature type="transmembrane region" description="Helical" evidence="6">
    <location>
        <begin position="418"/>
        <end position="436"/>
    </location>
</feature>
<reference evidence="7 8" key="1">
    <citation type="journal article" date="2024" name="Ann. Entomol. Soc. Am.">
        <title>Genomic analyses of the southern and eastern yellowjacket wasps (Hymenoptera: Vespidae) reveal evolutionary signatures of social life.</title>
        <authorList>
            <person name="Catto M.A."/>
            <person name="Caine P.B."/>
            <person name="Orr S.E."/>
            <person name="Hunt B.G."/>
            <person name="Goodisman M.A.D."/>
        </authorList>
    </citation>
    <scope>NUCLEOTIDE SEQUENCE [LARGE SCALE GENOMIC DNA]</scope>
    <source>
        <strain evidence="7">233</strain>
        <tissue evidence="7">Head and thorax</tissue>
    </source>
</reference>
<proteinExistence type="predicted"/>
<keyword evidence="2 6" id="KW-0812">Transmembrane</keyword>
<feature type="transmembrane region" description="Helical" evidence="6">
    <location>
        <begin position="448"/>
        <end position="465"/>
    </location>
</feature>
<dbReference type="InterPro" id="IPR049680">
    <property type="entry name" value="FLVCR1-2_SLC49-like"/>
</dbReference>
<feature type="transmembrane region" description="Helical" evidence="6">
    <location>
        <begin position="381"/>
        <end position="406"/>
    </location>
</feature>
<evidence type="ECO:0000256" key="2">
    <source>
        <dbReference type="ARBA" id="ARBA00022692"/>
    </source>
</evidence>
<sequence length="568" mass="64241">MTRLQETRSSPCKSILKDISKTQRSKLSKIYPKSTGNLKTPQDSHSREGHRSFDNEYLEDLNEASNLINQDSEMPKERWIALALFGILSCSQCCIWNTWGPIAVPTMIAFTTWQKYHVALLSDWGCITYIIFCFPCCWFLYRKGLVAPIRLAAIFSALAAFVRCFSCDETIFTITAHSAAILNGLSGVIIGPATALVSAVWFPRGERTTATGDNLFNIINIVVRPLFSLETVKREMESNFKRSDGFPYFSISSACNQFGMAVSYLIGPAVVDTKIPINNTILNKKTFRNLRMYSRKERYYYRSPRRTTFDTRSSLNNNHIQTVLRVQIMSLMRIEFVVQSLVVVGILSFFPNHPTSIDSVDGSSHLSLIDSLLLLFKKKNMWQLCLAAAFSQGVTGPWLSMITVTFDSLVTQEEADKLAFWTIIFGSVLSLVASRVADIFQGHLRTGLYILLMISVIMFLWVLLLENRILIFRKEELYTAVILGMSASWSTPALFLELASEIAFPVSEAIVGGYMIFMANLIGTLFYFSYFIPEIGDRCSTYCVFGNLLTATILVIYVKEEYNRTKLE</sequence>
<feature type="transmembrane region" description="Helical" evidence="6">
    <location>
        <begin position="331"/>
        <end position="350"/>
    </location>
</feature>
<feature type="transmembrane region" description="Helical" evidence="6">
    <location>
        <begin position="180"/>
        <end position="202"/>
    </location>
</feature>